<keyword evidence="3" id="KW-1185">Reference proteome</keyword>
<dbReference type="EMBL" id="JBIRYO010000008">
    <property type="protein sequence ID" value="MFI2474822.1"/>
    <property type="molecule type" value="Genomic_DNA"/>
</dbReference>
<dbReference type="RefSeq" id="WP_357402199.1">
    <property type="nucleotide sequence ID" value="NZ_JBEYCD010000003.1"/>
</dbReference>
<dbReference type="InterPro" id="IPR014746">
    <property type="entry name" value="Gln_synth/guanido_kin_cat_dom"/>
</dbReference>
<protein>
    <recommendedName>
        <fullName evidence="4">DUF222 domain-containing protein</fullName>
    </recommendedName>
</protein>
<reference evidence="2 3" key="1">
    <citation type="submission" date="2024-10" db="EMBL/GenBank/DDBJ databases">
        <title>The Natural Products Discovery Center: Release of the First 8490 Sequenced Strains for Exploring Actinobacteria Biosynthetic Diversity.</title>
        <authorList>
            <person name="Kalkreuter E."/>
            <person name="Kautsar S.A."/>
            <person name="Yang D."/>
            <person name="Bader C.D."/>
            <person name="Teijaro C.N."/>
            <person name="Fluegel L."/>
            <person name="Davis C.M."/>
            <person name="Simpson J.R."/>
            <person name="Lauterbach L."/>
            <person name="Steele A.D."/>
            <person name="Gui C."/>
            <person name="Meng S."/>
            <person name="Li G."/>
            <person name="Viehrig K."/>
            <person name="Ye F."/>
            <person name="Su P."/>
            <person name="Kiefer A.F."/>
            <person name="Nichols A."/>
            <person name="Cepeda A.J."/>
            <person name="Yan W."/>
            <person name="Fan B."/>
            <person name="Jiang Y."/>
            <person name="Adhikari A."/>
            <person name="Zheng C.-J."/>
            <person name="Schuster L."/>
            <person name="Cowan T.M."/>
            <person name="Smanski M.J."/>
            <person name="Chevrette M.G."/>
            <person name="De Carvalho L.P.S."/>
            <person name="Shen B."/>
        </authorList>
    </citation>
    <scope>NUCLEOTIDE SEQUENCE [LARGE SCALE GENOMIC DNA]</scope>
    <source>
        <strain evidence="2 3">NPDC019275</strain>
    </source>
</reference>
<evidence type="ECO:0000313" key="2">
    <source>
        <dbReference type="EMBL" id="MFI2474822.1"/>
    </source>
</evidence>
<proteinExistence type="predicted"/>
<feature type="region of interest" description="Disordered" evidence="1">
    <location>
        <begin position="219"/>
        <end position="246"/>
    </location>
</feature>
<organism evidence="2 3">
    <name type="scientific">Nocardia xishanensis</name>
    <dbReference type="NCBI Taxonomy" id="238964"/>
    <lineage>
        <taxon>Bacteria</taxon>
        <taxon>Bacillati</taxon>
        <taxon>Actinomycetota</taxon>
        <taxon>Actinomycetes</taxon>
        <taxon>Mycobacteriales</taxon>
        <taxon>Nocardiaceae</taxon>
        <taxon>Nocardia</taxon>
    </lineage>
</organism>
<feature type="compositionally biased region" description="Low complexity" evidence="1">
    <location>
        <begin position="228"/>
        <end position="237"/>
    </location>
</feature>
<accession>A0ABW7X195</accession>
<evidence type="ECO:0008006" key="4">
    <source>
        <dbReference type="Google" id="ProtNLM"/>
    </source>
</evidence>
<sequence>MTWLGTRPARDDTYELLARNLRQLAELARTRGGVLVAPGIGTARNPAVLAGDTHVLEVLSSVEQEVLCNLLRTQVPALIALFGRGITVAGAPRDRIGSRWLAGSRSHLATRFLASTAPEHLDRVEAELRRRDGVALLDRMDVYPTRDPDGTLTVVIRCLDSAATLAGVRAQALLLAAFAMQARRMVRDGRRVGNAPQRMLEDNRARAVADGLRARLAVDDKKSAPRSRAGATAQTDQQGGGRAEPTMRPVRDAARAAIRAAAVELRNLDADAAELAPVLLPLDLPDLGVKRRVTEIDLLSRWAAGGDNELLGRCLEALTDPTVGGPLLAWSNDDVPGQTSIVLGSWRSRITQAQPEQAGGGRRGPNRRPRAQRQEQRGGTRSERRSDGRANNGRGNSHGQHGNRRRRNGGKDET</sequence>
<name>A0ABW7X195_9NOCA</name>
<dbReference type="SUPFAM" id="SSF55931">
    <property type="entry name" value="Glutamine synthetase/guanido kinase"/>
    <property type="match status" value="1"/>
</dbReference>
<feature type="compositionally biased region" description="Basic and acidic residues" evidence="1">
    <location>
        <begin position="372"/>
        <end position="388"/>
    </location>
</feature>
<feature type="region of interest" description="Disordered" evidence="1">
    <location>
        <begin position="345"/>
        <end position="414"/>
    </location>
</feature>
<feature type="compositionally biased region" description="Polar residues" evidence="1">
    <location>
        <begin position="345"/>
        <end position="355"/>
    </location>
</feature>
<evidence type="ECO:0000256" key="1">
    <source>
        <dbReference type="SAM" id="MobiDB-lite"/>
    </source>
</evidence>
<comment type="caution">
    <text evidence="2">The sequence shown here is derived from an EMBL/GenBank/DDBJ whole genome shotgun (WGS) entry which is preliminary data.</text>
</comment>
<gene>
    <name evidence="2" type="ORF">ACH49W_15715</name>
</gene>
<evidence type="ECO:0000313" key="3">
    <source>
        <dbReference type="Proteomes" id="UP001611415"/>
    </source>
</evidence>
<feature type="compositionally biased region" description="Low complexity" evidence="1">
    <location>
        <begin position="391"/>
        <end position="400"/>
    </location>
</feature>
<dbReference type="Proteomes" id="UP001611415">
    <property type="component" value="Unassembled WGS sequence"/>
</dbReference>